<proteinExistence type="predicted"/>
<keyword evidence="4" id="KW-1185">Reference proteome</keyword>
<dbReference type="SUPFAM" id="SSF53474">
    <property type="entry name" value="alpha/beta-Hydrolases"/>
    <property type="match status" value="1"/>
</dbReference>
<evidence type="ECO:0000259" key="2">
    <source>
        <dbReference type="Pfam" id="PF12697"/>
    </source>
</evidence>
<name>A0ABT6ZF36_9MICO</name>
<feature type="region of interest" description="Disordered" evidence="1">
    <location>
        <begin position="443"/>
        <end position="463"/>
    </location>
</feature>
<dbReference type="PANTHER" id="PTHR43798">
    <property type="entry name" value="MONOACYLGLYCEROL LIPASE"/>
    <property type="match status" value="1"/>
</dbReference>
<dbReference type="EMBL" id="JASJND010000006">
    <property type="protein sequence ID" value="MDJ1114753.1"/>
    <property type="molecule type" value="Genomic_DNA"/>
</dbReference>
<dbReference type="InterPro" id="IPR029058">
    <property type="entry name" value="AB_hydrolase_fold"/>
</dbReference>
<evidence type="ECO:0000313" key="3">
    <source>
        <dbReference type="EMBL" id="MDJ1114753.1"/>
    </source>
</evidence>
<evidence type="ECO:0000256" key="1">
    <source>
        <dbReference type="SAM" id="MobiDB-lite"/>
    </source>
</evidence>
<gene>
    <name evidence="3" type="ORF">QNI14_09825</name>
</gene>
<dbReference type="Gene3D" id="3.40.50.1820">
    <property type="entry name" value="alpha/beta hydrolase"/>
    <property type="match status" value="1"/>
</dbReference>
<evidence type="ECO:0000313" key="4">
    <source>
        <dbReference type="Proteomes" id="UP001321481"/>
    </source>
</evidence>
<sequence length="463" mass="48807">MTAPECTVFFLPGLGLDAAAAAPVAAALDDRFRVVPVELPGHGGAPDADDGSVDAQVDAALTKIQAHLQGERWLLCGHSMGGKVATRLAARALAGGVPVFGLMGVVLLAPSPPGPEPMPDEKREQMRSWIERGPIGEADARTFVHDNVGAPLSMADEDRLVASVRATSPLAWARWLEEGSLEDLREGIGALDLPCIVVAGDQDEALGAAAQPQLLSGVYPRARFRTLSSAGHLLSYERAGAVAEAIVDLWSEACLQAAAVPDAWARLIASERTVARARRALAARAVPDDPHYEPRVLDDPHLQLLREIAARLVPQPEGSTLDLAARVDATLATGGGDGWRPAGAPTDGEAYRRGLDVLRHVWPSESHAQDTLIAAVIAGEPVAGVTDPDGMRRWFEDVRFDLARVWLIHPASLARIGYSGFATGSADPATAGYASLAAGSRDDWEPAELGDDAARTRIGAPTE</sequence>
<protein>
    <submittedName>
        <fullName evidence="3">Alpha/beta hydrolase</fullName>
    </submittedName>
</protein>
<organism evidence="3 4">
    <name type="scientific">Microbacterium dauci</name>
    <dbReference type="NCBI Taxonomy" id="3048008"/>
    <lineage>
        <taxon>Bacteria</taxon>
        <taxon>Bacillati</taxon>
        <taxon>Actinomycetota</taxon>
        <taxon>Actinomycetes</taxon>
        <taxon>Micrococcales</taxon>
        <taxon>Microbacteriaceae</taxon>
        <taxon>Microbacterium</taxon>
    </lineage>
</organism>
<feature type="domain" description="AB hydrolase-1" evidence="2">
    <location>
        <begin position="8"/>
        <end position="245"/>
    </location>
</feature>
<dbReference type="InterPro" id="IPR000073">
    <property type="entry name" value="AB_hydrolase_1"/>
</dbReference>
<accession>A0ABT6ZF36</accession>
<dbReference type="Proteomes" id="UP001321481">
    <property type="component" value="Unassembled WGS sequence"/>
</dbReference>
<reference evidence="3 4" key="1">
    <citation type="submission" date="2023-05" db="EMBL/GenBank/DDBJ databases">
        <title>Microbacterium dauci sp.nov., Isolated from Carrot Rhizosphere Soil.</title>
        <authorList>
            <person name="Xiao Z."/>
            <person name="Zheng J."/>
        </authorList>
    </citation>
    <scope>NUCLEOTIDE SEQUENCE [LARGE SCALE GENOMIC DNA]</scope>
    <source>
        <strain evidence="3 4">LX3-4</strain>
    </source>
</reference>
<keyword evidence="3" id="KW-0378">Hydrolase</keyword>
<dbReference type="RefSeq" id="WP_283716418.1">
    <property type="nucleotide sequence ID" value="NZ_JASJND010000006.1"/>
</dbReference>
<dbReference type="GO" id="GO:0016787">
    <property type="term" value="F:hydrolase activity"/>
    <property type="evidence" value="ECO:0007669"/>
    <property type="project" value="UniProtKB-KW"/>
</dbReference>
<dbReference type="InterPro" id="IPR050266">
    <property type="entry name" value="AB_hydrolase_sf"/>
</dbReference>
<dbReference type="Pfam" id="PF12697">
    <property type="entry name" value="Abhydrolase_6"/>
    <property type="match status" value="1"/>
</dbReference>
<comment type="caution">
    <text evidence="3">The sequence shown here is derived from an EMBL/GenBank/DDBJ whole genome shotgun (WGS) entry which is preliminary data.</text>
</comment>